<organism evidence="7 8">
    <name type="scientific">Oenococcus alcoholitolerans</name>
    <dbReference type="NCBI Taxonomy" id="931074"/>
    <lineage>
        <taxon>Bacteria</taxon>
        <taxon>Bacillati</taxon>
        <taxon>Bacillota</taxon>
        <taxon>Bacilli</taxon>
        <taxon>Lactobacillales</taxon>
        <taxon>Lactobacillaceae</taxon>
        <taxon>Oenococcus</taxon>
    </lineage>
</organism>
<name>A0ABR4XPV6_9LACO</name>
<dbReference type="EMBL" id="AXCV01000487">
    <property type="protein sequence ID" value="KGO24182.1"/>
    <property type="molecule type" value="Genomic_DNA"/>
</dbReference>
<evidence type="ECO:0000256" key="3">
    <source>
        <dbReference type="ARBA" id="ARBA00022692"/>
    </source>
</evidence>
<keyword evidence="2" id="KW-1003">Cell membrane</keyword>
<evidence type="ECO:0000313" key="8">
    <source>
        <dbReference type="Proteomes" id="UP000030023"/>
    </source>
</evidence>
<evidence type="ECO:0000313" key="7">
    <source>
        <dbReference type="EMBL" id="KGO24182.1"/>
    </source>
</evidence>
<feature type="transmembrane region" description="Helical" evidence="6">
    <location>
        <begin position="24"/>
        <end position="45"/>
    </location>
</feature>
<dbReference type="PANTHER" id="PTHR43823">
    <property type="entry name" value="SPORULATION PROTEIN YKVU"/>
    <property type="match status" value="1"/>
</dbReference>
<feature type="transmembrane region" description="Helical" evidence="6">
    <location>
        <begin position="82"/>
        <end position="105"/>
    </location>
</feature>
<dbReference type="Proteomes" id="UP000030023">
    <property type="component" value="Unassembled WGS sequence"/>
</dbReference>
<keyword evidence="5 6" id="KW-0472">Membrane</keyword>
<reference evidence="7 8" key="1">
    <citation type="journal article" date="2014" name="Antonie Van Leeuwenhoek">
        <title>Oenococcus alcoholitolerans sp. nov., a lactic acid bacteria isolated from cachaca and ethanol fermentation processes.</title>
        <authorList>
            <person name="Badotti F."/>
            <person name="Moreira A.P."/>
            <person name="Tonon L.A."/>
            <person name="de Lucena B.T."/>
            <person name="Gomes Fde C."/>
            <person name="Kruger R."/>
            <person name="Thompson C.C."/>
            <person name="de Morais M.A.Jr."/>
            <person name="Rosa C.A."/>
            <person name="Thompson F.L."/>
        </authorList>
    </citation>
    <scope>NUCLEOTIDE SEQUENCE [LARGE SCALE GENOMIC DNA]</scope>
    <source>
        <strain evidence="7 8">UFRJ-M7.2.18</strain>
    </source>
</reference>
<sequence length="113" mass="12510">MLSRSVDRKDFIKDQTIIQESSTMLRILLTSTPLIGIILVFTTLFQSSGQALGAFAMSICRQGVILLIVLETFGKLFAYQGVIWSQPVADLLTCLIGSFFLSSFVKKIKNKTS</sequence>
<evidence type="ECO:0000256" key="1">
    <source>
        <dbReference type="ARBA" id="ARBA00004651"/>
    </source>
</evidence>
<keyword evidence="3 6" id="KW-0812">Transmembrane</keyword>
<dbReference type="InterPro" id="IPR051327">
    <property type="entry name" value="MATE_MepA_subfamily"/>
</dbReference>
<evidence type="ECO:0000256" key="5">
    <source>
        <dbReference type="ARBA" id="ARBA00023136"/>
    </source>
</evidence>
<dbReference type="PANTHER" id="PTHR43823:SF3">
    <property type="entry name" value="MULTIDRUG EXPORT PROTEIN MEPA"/>
    <property type="match status" value="1"/>
</dbReference>
<evidence type="ECO:0000256" key="4">
    <source>
        <dbReference type="ARBA" id="ARBA00022989"/>
    </source>
</evidence>
<gene>
    <name evidence="7" type="ORF">Q757_08590</name>
</gene>
<comment type="caution">
    <text evidence="7">The sequence shown here is derived from an EMBL/GenBank/DDBJ whole genome shotgun (WGS) entry which is preliminary data.</text>
</comment>
<comment type="subcellular location">
    <subcellularLocation>
        <location evidence="1">Cell membrane</location>
        <topology evidence="1">Multi-pass membrane protein</topology>
    </subcellularLocation>
</comment>
<evidence type="ECO:0000256" key="6">
    <source>
        <dbReference type="SAM" id="Phobius"/>
    </source>
</evidence>
<keyword evidence="8" id="KW-1185">Reference proteome</keyword>
<accession>A0ABR4XPV6</accession>
<evidence type="ECO:0000256" key="2">
    <source>
        <dbReference type="ARBA" id="ARBA00022475"/>
    </source>
</evidence>
<proteinExistence type="predicted"/>
<protein>
    <submittedName>
        <fullName evidence="7">Uncharacterized protein</fullName>
    </submittedName>
</protein>
<keyword evidence="4 6" id="KW-1133">Transmembrane helix</keyword>